<protein>
    <submittedName>
        <fullName evidence="1">Uncharacterized protein</fullName>
    </submittedName>
</protein>
<dbReference type="AlphaFoldDB" id="A0A397STU8"/>
<dbReference type="Proteomes" id="UP000265703">
    <property type="component" value="Unassembled WGS sequence"/>
</dbReference>
<comment type="caution">
    <text evidence="1">The sequence shown here is derived from an EMBL/GenBank/DDBJ whole genome shotgun (WGS) entry which is preliminary data.</text>
</comment>
<evidence type="ECO:0000313" key="2">
    <source>
        <dbReference type="Proteomes" id="UP000265703"/>
    </source>
</evidence>
<sequence length="108" mass="11991">MTSQSSGISLLSNLMGTFTLSSPFIRMEGIEGIATQQVKNPPKLLVYLTCKHIVYYNCIDNSQKLCPIYPSTDMKIDDLETPIKQNSSTAQKKCSKLTFSESLEDGFS</sequence>
<dbReference type="OrthoDB" id="2443759at2759"/>
<reference evidence="1 2" key="1">
    <citation type="submission" date="2018-06" db="EMBL/GenBank/DDBJ databases">
        <title>Comparative genomics reveals the genomic features of Rhizophagus irregularis, R. cerebriforme, R. diaphanum and Gigaspora rosea, and their symbiotic lifestyle signature.</title>
        <authorList>
            <person name="Morin E."/>
            <person name="San Clemente H."/>
            <person name="Chen E.C.H."/>
            <person name="De La Providencia I."/>
            <person name="Hainaut M."/>
            <person name="Kuo A."/>
            <person name="Kohler A."/>
            <person name="Murat C."/>
            <person name="Tang N."/>
            <person name="Roy S."/>
            <person name="Loubradou J."/>
            <person name="Henrissat B."/>
            <person name="Grigoriev I.V."/>
            <person name="Corradi N."/>
            <person name="Roux C."/>
            <person name="Martin F.M."/>
        </authorList>
    </citation>
    <scope>NUCLEOTIDE SEQUENCE [LARGE SCALE GENOMIC DNA]</scope>
    <source>
        <strain evidence="1 2">DAOM 227022</strain>
    </source>
</reference>
<proteinExistence type="predicted"/>
<keyword evidence="2" id="KW-1185">Reference proteome</keyword>
<accession>A0A397STU8</accession>
<gene>
    <name evidence="1" type="ORF">C1645_827856</name>
</gene>
<name>A0A397STU8_9GLOM</name>
<dbReference type="EMBL" id="QKYT01000311">
    <property type="protein sequence ID" value="RIA87387.1"/>
    <property type="molecule type" value="Genomic_DNA"/>
</dbReference>
<evidence type="ECO:0000313" key="1">
    <source>
        <dbReference type="EMBL" id="RIA87387.1"/>
    </source>
</evidence>
<organism evidence="1 2">
    <name type="scientific">Glomus cerebriforme</name>
    <dbReference type="NCBI Taxonomy" id="658196"/>
    <lineage>
        <taxon>Eukaryota</taxon>
        <taxon>Fungi</taxon>
        <taxon>Fungi incertae sedis</taxon>
        <taxon>Mucoromycota</taxon>
        <taxon>Glomeromycotina</taxon>
        <taxon>Glomeromycetes</taxon>
        <taxon>Glomerales</taxon>
        <taxon>Glomeraceae</taxon>
        <taxon>Glomus</taxon>
    </lineage>
</organism>